<name>B6V324_BPSP1</name>
<dbReference type="EMBL" id="FJ230960">
    <property type="protein sequence ID" value="ACI91107.1"/>
    <property type="molecule type" value="Genomic_DNA"/>
</dbReference>
<reference evidence="1 2" key="1">
    <citation type="journal article" date="2009" name="J. Mol. Biol.">
        <title>The genome of Bacillus subtilis bacteriophage SPO1.</title>
        <authorList>
            <person name="Stewart C.R."/>
            <person name="Casjens S.R."/>
            <person name="Cresawn S.G."/>
            <person name="Houtz J.M."/>
            <person name="Smith A.L."/>
            <person name="Ford M.E."/>
            <person name="Peebles C.L."/>
            <person name="Hatfull G.F."/>
            <person name="Hendrix R.W."/>
            <person name="Huang W.M."/>
            <person name="Pedulla M.L."/>
        </authorList>
    </citation>
    <scope>NUCLEOTIDE SEQUENCE [LARGE SCALE GENOMIC DNA]</scope>
</reference>
<dbReference type="Proteomes" id="UP000001590">
    <property type="component" value="Segment"/>
</dbReference>
<protein>
    <submittedName>
        <fullName evidence="1">Gp34.91</fullName>
    </submittedName>
</protein>
<accession>B6V324</accession>
<dbReference type="RefSeq" id="YP_002300478.1">
    <property type="nucleotide sequence ID" value="NC_011421.1"/>
</dbReference>
<gene>
    <name evidence="1" type="primary">34.91</name>
    <name evidence="1" type="ORF">SPO1_207</name>
</gene>
<organismHost>
    <name type="scientific">Bacillus subtilis</name>
    <dbReference type="NCBI Taxonomy" id="1423"/>
</organismHost>
<organism evidence="1 2">
    <name type="scientific">Bacillus phage SP01</name>
    <name type="common">Bacteriophage SP01</name>
    <dbReference type="NCBI Taxonomy" id="2884427"/>
    <lineage>
        <taxon>Viruses</taxon>
        <taxon>Duplodnaviria</taxon>
        <taxon>Heunggongvirae</taxon>
        <taxon>Uroviricota</taxon>
        <taxon>Caudoviricetes</taxon>
        <taxon>Herelleviridae</taxon>
        <taxon>Spounavirinae</taxon>
        <taxon>Okubovirus</taxon>
        <taxon>Okubovirus SPO1</taxon>
    </lineage>
</organism>
<keyword evidence="2" id="KW-1185">Reference proteome</keyword>
<evidence type="ECO:0000313" key="2">
    <source>
        <dbReference type="Proteomes" id="UP000001590"/>
    </source>
</evidence>
<proteinExistence type="predicted"/>
<dbReference type="GeneID" id="7009196"/>
<sequence>MVNDPYTNPLGGLFDVGEGLKARFDGVSFDCTTVRKTIDRSGNYILVDDLVGKGYVWVEDYRGLAVCEAFGKSTSIKTTTSLEFDLRKLSEETKQLMVEVYARIQDELKADIKATIETR</sequence>
<dbReference type="KEGG" id="vg:7009196"/>
<evidence type="ECO:0000313" key="1">
    <source>
        <dbReference type="EMBL" id="ACI91107.1"/>
    </source>
</evidence>